<keyword evidence="2" id="KW-0677">Repeat</keyword>
<dbReference type="PANTHER" id="PTHR11017:SF431">
    <property type="entry name" value="ADP-RIBOSYL CYCLASE_CYCLIC ADP-RIBOSE HYDROLASE"/>
    <property type="match status" value="1"/>
</dbReference>
<dbReference type="PANTHER" id="PTHR11017">
    <property type="entry name" value="LEUCINE-RICH REPEAT-CONTAINING PROTEIN"/>
    <property type="match status" value="1"/>
</dbReference>
<protein>
    <recommendedName>
        <fullName evidence="4">TIR domain-containing protein</fullName>
    </recommendedName>
</protein>
<dbReference type="SMART" id="SM00255">
    <property type="entry name" value="TIR"/>
    <property type="match status" value="1"/>
</dbReference>
<proteinExistence type="predicted"/>
<keyword evidence="6" id="KW-1185">Reference proteome</keyword>
<sequence>MALQSSISSLSTHSSSSSFSYAWEYDVFISFRGEDTRYSFTGNLYKALFDKGIRTFIDDEDLPRGDQITPSLFTAIQQSRTAIIVLSPNYASSSFCLDELVEILHCIKGNNRLVLPVFYEVDPSDVRHQRNSFGEAMAMHEERFKNDLNKVHKWKQALNQVANLSGYHFKQGDGYEHKFIRNIVEVISRKIRRVPLFVAVFPVGLDSLDSRVSEVISLLKMDSSDEVHMVGIHGVGGIGKTTLACAVYNLIADHFDGKEEVKIASVQQGTSQIQRRLCQKKVLLILDDVDDHKQLHAIAGKPHWFGHGSRVIITTRDTHLLKCHGVENMHEVKGLNEAESFQLLIKHAFKNGYVSSPSYTDVLTRTVTYASGLPLALEVVGCHLCEKNVEEWESALSKFERHLDNKIHEILRVSFDALGKEEQSVFLDIACCFKGYTLVEVTDILQAHYGSCMKYHIGVLLEKSLIRISLYDLRVTMHDLIEDMGKEIDDLEKSPEILGKRTRLWFYKDIVKVLEDNQGTSAIEIIYLEFSLLEKKGDEDSLKKKRNKDVEVKWDGKAFEDMKNLKTLIIKNGYFSQSPKYLPSSLRVLEWWGYPSEGLPNNFQPHELSILKLPNNLHLSPKLDSLSKKLVSLKVLKFDYNDSLKEIADVSGLQTLEEFSFRGCRNLVTVHSSVGFLPKLKRLNAEHCNKLRTFPPAIKLPLLKDFSLSDCSSLEYFPEILEEMANVRWLDLKGTGIKDLPCSFRNLSGLRNLEIIWNEMCKIPSVIFMMPQLSSCYIEGGGNKGRVSGMQEEVLQVQGILTHSLPSENVMEALCLRDNNLSDDFFPLAVVCLPNVTKLNLRGNNFTVLPECMQEFRFLSWLNVDDCKHLQEIRGIPPNLKEFSAVNCKSLSPKSTRLLLNQELHEGRWTNFAMPGERIPRWFEKRRNGASISFWFQGTIFPGNALCFAILLKDGLLSPVEVIPILTVNGHRVSCRWRETVVDQLFIFDLSQTNSYNVTLRFENKWNYAEVSYEAHHDYTYDEVPSDSIAKEIGMHLLKQKITSSLIEDIRFTDPYKMTELVIMMMMLSMVFPNHKKQPLVLETCIGLWTLLFLTHTFFG</sequence>
<dbReference type="Gene3D" id="3.80.10.10">
    <property type="entry name" value="Ribonuclease Inhibitor"/>
    <property type="match status" value="2"/>
</dbReference>
<evidence type="ECO:0000259" key="4">
    <source>
        <dbReference type="PROSITE" id="PS50104"/>
    </source>
</evidence>
<dbReference type="InterPro" id="IPR027417">
    <property type="entry name" value="P-loop_NTPase"/>
</dbReference>
<keyword evidence="3" id="KW-0611">Plant defense</keyword>
<dbReference type="Pfam" id="PF00931">
    <property type="entry name" value="NB-ARC"/>
    <property type="match status" value="1"/>
</dbReference>
<keyword evidence="1" id="KW-0433">Leucine-rich repeat</keyword>
<dbReference type="InterPro" id="IPR042197">
    <property type="entry name" value="Apaf_helical"/>
</dbReference>
<gene>
    <name evidence="5" type="ORF">PIB30_004288</name>
</gene>
<dbReference type="Pfam" id="PF23282">
    <property type="entry name" value="WHD_ROQ1"/>
    <property type="match status" value="1"/>
</dbReference>
<evidence type="ECO:0000313" key="6">
    <source>
        <dbReference type="Proteomes" id="UP001341840"/>
    </source>
</evidence>
<reference evidence="5 6" key="1">
    <citation type="journal article" date="2023" name="Plants (Basel)">
        <title>Bridging the Gap: Combining Genomics and Transcriptomics Approaches to Understand Stylosanthes scabra, an Orphan Legume from the Brazilian Caatinga.</title>
        <authorList>
            <person name="Ferreira-Neto J.R.C."/>
            <person name="da Silva M.D."/>
            <person name="Binneck E."/>
            <person name="de Melo N.F."/>
            <person name="da Silva R.H."/>
            <person name="de Melo A.L.T.M."/>
            <person name="Pandolfi V."/>
            <person name="Bustamante F.O."/>
            <person name="Brasileiro-Vidal A.C."/>
            <person name="Benko-Iseppon A.M."/>
        </authorList>
    </citation>
    <scope>NUCLEOTIDE SEQUENCE [LARGE SCALE GENOMIC DNA]</scope>
    <source>
        <tissue evidence="5">Leaves</tissue>
    </source>
</reference>
<dbReference type="InterPro" id="IPR035897">
    <property type="entry name" value="Toll_tir_struct_dom_sf"/>
</dbReference>
<evidence type="ECO:0000313" key="5">
    <source>
        <dbReference type="EMBL" id="MED6143197.1"/>
    </source>
</evidence>
<dbReference type="InterPro" id="IPR058192">
    <property type="entry name" value="WHD_ROQ1-like"/>
</dbReference>
<evidence type="ECO:0000256" key="2">
    <source>
        <dbReference type="ARBA" id="ARBA00022737"/>
    </source>
</evidence>
<dbReference type="InterPro" id="IPR036390">
    <property type="entry name" value="WH_DNA-bd_sf"/>
</dbReference>
<dbReference type="Gene3D" id="3.40.50.300">
    <property type="entry name" value="P-loop containing nucleotide triphosphate hydrolases"/>
    <property type="match status" value="2"/>
</dbReference>
<organism evidence="5 6">
    <name type="scientific">Stylosanthes scabra</name>
    <dbReference type="NCBI Taxonomy" id="79078"/>
    <lineage>
        <taxon>Eukaryota</taxon>
        <taxon>Viridiplantae</taxon>
        <taxon>Streptophyta</taxon>
        <taxon>Embryophyta</taxon>
        <taxon>Tracheophyta</taxon>
        <taxon>Spermatophyta</taxon>
        <taxon>Magnoliopsida</taxon>
        <taxon>eudicotyledons</taxon>
        <taxon>Gunneridae</taxon>
        <taxon>Pentapetalae</taxon>
        <taxon>rosids</taxon>
        <taxon>fabids</taxon>
        <taxon>Fabales</taxon>
        <taxon>Fabaceae</taxon>
        <taxon>Papilionoideae</taxon>
        <taxon>50 kb inversion clade</taxon>
        <taxon>dalbergioids sensu lato</taxon>
        <taxon>Dalbergieae</taxon>
        <taxon>Pterocarpus clade</taxon>
        <taxon>Stylosanthes</taxon>
    </lineage>
</organism>
<evidence type="ECO:0000256" key="1">
    <source>
        <dbReference type="ARBA" id="ARBA00022614"/>
    </source>
</evidence>
<dbReference type="Pfam" id="PF01582">
    <property type="entry name" value="TIR"/>
    <property type="match status" value="1"/>
</dbReference>
<evidence type="ECO:0000256" key="3">
    <source>
        <dbReference type="ARBA" id="ARBA00022821"/>
    </source>
</evidence>
<dbReference type="InterPro" id="IPR044974">
    <property type="entry name" value="Disease_R_plants"/>
</dbReference>
<dbReference type="SUPFAM" id="SSF52058">
    <property type="entry name" value="L domain-like"/>
    <property type="match status" value="1"/>
</dbReference>
<dbReference type="PROSITE" id="PS50104">
    <property type="entry name" value="TIR"/>
    <property type="match status" value="1"/>
</dbReference>
<name>A0ABU6T387_9FABA</name>
<dbReference type="SUPFAM" id="SSF46785">
    <property type="entry name" value="Winged helix' DNA-binding domain"/>
    <property type="match status" value="1"/>
</dbReference>
<dbReference type="InterPro" id="IPR000157">
    <property type="entry name" value="TIR_dom"/>
</dbReference>
<comment type="caution">
    <text evidence="5">The sequence shown here is derived from an EMBL/GenBank/DDBJ whole genome shotgun (WGS) entry which is preliminary data.</text>
</comment>
<dbReference type="Gene3D" id="3.40.50.10140">
    <property type="entry name" value="Toll/interleukin-1 receptor homology (TIR) domain"/>
    <property type="match status" value="1"/>
</dbReference>
<dbReference type="InterPro" id="IPR058546">
    <property type="entry name" value="RPS4B/Roq1-like_LRR"/>
</dbReference>
<feature type="domain" description="TIR" evidence="4">
    <location>
        <begin position="23"/>
        <end position="187"/>
    </location>
</feature>
<dbReference type="EMBL" id="JASCZI010090629">
    <property type="protein sequence ID" value="MED6143197.1"/>
    <property type="molecule type" value="Genomic_DNA"/>
</dbReference>
<dbReference type="SUPFAM" id="SSF52200">
    <property type="entry name" value="Toll/Interleukin receptor TIR domain"/>
    <property type="match status" value="1"/>
</dbReference>
<dbReference type="Gene3D" id="1.10.8.430">
    <property type="entry name" value="Helical domain of apoptotic protease-activating factors"/>
    <property type="match status" value="1"/>
</dbReference>
<dbReference type="Pfam" id="PF23286">
    <property type="entry name" value="LRR_13"/>
    <property type="match status" value="1"/>
</dbReference>
<dbReference type="PRINTS" id="PR00364">
    <property type="entry name" value="DISEASERSIST"/>
</dbReference>
<dbReference type="Proteomes" id="UP001341840">
    <property type="component" value="Unassembled WGS sequence"/>
</dbReference>
<dbReference type="InterPro" id="IPR032675">
    <property type="entry name" value="LRR_dom_sf"/>
</dbReference>
<accession>A0ABU6T387</accession>
<dbReference type="InterPro" id="IPR002182">
    <property type="entry name" value="NB-ARC"/>
</dbReference>
<dbReference type="SUPFAM" id="SSF52540">
    <property type="entry name" value="P-loop containing nucleoside triphosphate hydrolases"/>
    <property type="match status" value="1"/>
</dbReference>